<reference evidence="1" key="1">
    <citation type="submission" date="2016-08" db="EMBL/GenBank/DDBJ databases">
        <authorList>
            <person name="Seilhamer J.J."/>
        </authorList>
    </citation>
    <scope>NUCLEOTIDE SEQUENCE</scope>
    <source>
        <strain evidence="1">86</strain>
    </source>
</reference>
<organism evidence="1">
    <name type="scientific">uncultured Pleomorphomonas sp</name>
    <dbReference type="NCBI Taxonomy" id="442121"/>
    <lineage>
        <taxon>Bacteria</taxon>
        <taxon>Pseudomonadati</taxon>
        <taxon>Pseudomonadota</taxon>
        <taxon>Alphaproteobacteria</taxon>
        <taxon>Hyphomicrobiales</taxon>
        <taxon>Pleomorphomonadaceae</taxon>
        <taxon>Pleomorphomonas</taxon>
        <taxon>environmental samples</taxon>
    </lineage>
</organism>
<gene>
    <name evidence="1" type="ORF">KL86PLE_90364</name>
</gene>
<proteinExistence type="predicted"/>
<dbReference type="EMBL" id="FMJD01000013">
    <property type="protein sequence ID" value="SCM79362.1"/>
    <property type="molecule type" value="Genomic_DNA"/>
</dbReference>
<dbReference type="AlphaFoldDB" id="A0A212LPA6"/>
<evidence type="ECO:0000313" key="1">
    <source>
        <dbReference type="EMBL" id="SCM79362.1"/>
    </source>
</evidence>
<protein>
    <submittedName>
        <fullName evidence="1">Uncharacterized protein</fullName>
    </submittedName>
</protein>
<accession>A0A212LPA6</accession>
<name>A0A212LPA6_9HYPH</name>
<sequence length="49" mass="5302">MNQIGALSFCSLSIIFSILVSLRSDDALSEPLLQAAQALQPRPPFEAEL</sequence>